<dbReference type="AlphaFoldDB" id="A0A5D6WSI1"/>
<sequence length="138" mass="15734">MERPNFYHYVAIMDYEDDGVHITFPDLPGCVSFGEDEADAVKQAREVLALHLWGIEDDGDVPPVPSTVKNLLHTNKLPENQTYFLVETFMPSIREKMANRVVKKTLTIPAWLNARAESYGINFSQTLQRALKQELNLV</sequence>
<dbReference type="EMBL" id="VTOZ01000004">
    <property type="protein sequence ID" value="TYZ30302.1"/>
    <property type="molecule type" value="Genomic_DNA"/>
</dbReference>
<proteinExistence type="predicted"/>
<name>A0A5D6WSI1_9FIRM</name>
<feature type="domain" description="HicB-like antitoxin of toxin-antitoxin system" evidence="1">
    <location>
        <begin position="10"/>
        <end position="117"/>
    </location>
</feature>
<evidence type="ECO:0000313" key="3">
    <source>
        <dbReference type="Proteomes" id="UP000322783"/>
    </source>
</evidence>
<comment type="caution">
    <text evidence="2">The sequence shown here is derived from an EMBL/GenBank/DDBJ whole genome shotgun (WGS) entry which is preliminary data.</text>
</comment>
<accession>A0A5D6WSI1</accession>
<keyword evidence="3" id="KW-1185">Reference proteome</keyword>
<organism evidence="2 3">
    <name type="scientific">Selenomonas caprae</name>
    <dbReference type="NCBI Taxonomy" id="2606905"/>
    <lineage>
        <taxon>Bacteria</taxon>
        <taxon>Bacillati</taxon>
        <taxon>Bacillota</taxon>
        <taxon>Negativicutes</taxon>
        <taxon>Selenomonadales</taxon>
        <taxon>Selenomonadaceae</taxon>
        <taxon>Selenomonas</taxon>
    </lineage>
</organism>
<dbReference type="Gene3D" id="3.30.160.250">
    <property type="match status" value="1"/>
</dbReference>
<protein>
    <submittedName>
        <fullName evidence="2">Type II toxin-antitoxin system HicB family antitoxin</fullName>
    </submittedName>
</protein>
<dbReference type="InterPro" id="IPR031807">
    <property type="entry name" value="HicB-like"/>
</dbReference>
<dbReference type="RefSeq" id="WP_075428029.1">
    <property type="nucleotide sequence ID" value="NZ_VTOZ01000004.1"/>
</dbReference>
<dbReference type="Pfam" id="PF15919">
    <property type="entry name" value="HicB_lk_antitox"/>
    <property type="match status" value="1"/>
</dbReference>
<dbReference type="Proteomes" id="UP000322783">
    <property type="component" value="Unassembled WGS sequence"/>
</dbReference>
<evidence type="ECO:0000313" key="2">
    <source>
        <dbReference type="EMBL" id="TYZ30302.1"/>
    </source>
</evidence>
<gene>
    <name evidence="2" type="ORF">FZ041_03225</name>
</gene>
<dbReference type="SUPFAM" id="SSF143100">
    <property type="entry name" value="TTHA1013/TTHA0281-like"/>
    <property type="match status" value="1"/>
</dbReference>
<reference evidence="2 3" key="1">
    <citation type="submission" date="2019-08" db="EMBL/GenBank/DDBJ databases">
        <title>Selenomonas sp. mPRGC5 and Selenomonas sp. mPRGC8 isolated from ruminal fluid of dairy goat (Capra hircus).</title>
        <authorList>
            <person name="Poothong S."/>
            <person name="Nuengjamnong C."/>
            <person name="Tanasupawat S."/>
        </authorList>
    </citation>
    <scope>NUCLEOTIDE SEQUENCE [LARGE SCALE GENOMIC DNA]</scope>
    <source>
        <strain evidence="3">mPRGC8</strain>
    </source>
</reference>
<dbReference type="InterPro" id="IPR035069">
    <property type="entry name" value="TTHA1013/TTHA0281-like"/>
</dbReference>
<evidence type="ECO:0000259" key="1">
    <source>
        <dbReference type="Pfam" id="PF15919"/>
    </source>
</evidence>